<keyword evidence="2" id="KW-1185">Reference proteome</keyword>
<dbReference type="InParanoid" id="A0A067PC56"/>
<feature type="non-terminal residue" evidence="1">
    <location>
        <position position="1"/>
    </location>
</feature>
<gene>
    <name evidence="1" type="ORF">JAAARDRAFT_105582</name>
</gene>
<evidence type="ECO:0000313" key="2">
    <source>
        <dbReference type="Proteomes" id="UP000027265"/>
    </source>
</evidence>
<dbReference type="AlphaFoldDB" id="A0A067PC56"/>
<sequence>RMDRESFWFIQDKIRDDDVFRPRGKCPQQPVHIQLGSFLAWVGSESGEKASDVIGIAEGTAYLYFHRVSRAIRNRKLTHLAWPGTERRKFLKECMAECGFPGCIGVGDGSHIPLLYKP</sequence>
<dbReference type="EMBL" id="KL197739">
    <property type="protein sequence ID" value="KDQ52473.1"/>
    <property type="molecule type" value="Genomic_DNA"/>
</dbReference>
<dbReference type="Proteomes" id="UP000027265">
    <property type="component" value="Unassembled WGS sequence"/>
</dbReference>
<accession>A0A067PC56</accession>
<feature type="non-terminal residue" evidence="1">
    <location>
        <position position="118"/>
    </location>
</feature>
<organism evidence="1 2">
    <name type="scientific">Jaapia argillacea MUCL 33604</name>
    <dbReference type="NCBI Taxonomy" id="933084"/>
    <lineage>
        <taxon>Eukaryota</taxon>
        <taxon>Fungi</taxon>
        <taxon>Dikarya</taxon>
        <taxon>Basidiomycota</taxon>
        <taxon>Agaricomycotina</taxon>
        <taxon>Agaricomycetes</taxon>
        <taxon>Agaricomycetidae</taxon>
        <taxon>Jaapiales</taxon>
        <taxon>Jaapiaceae</taxon>
        <taxon>Jaapia</taxon>
    </lineage>
</organism>
<dbReference type="OrthoDB" id="3233403at2759"/>
<evidence type="ECO:0008006" key="3">
    <source>
        <dbReference type="Google" id="ProtNLM"/>
    </source>
</evidence>
<reference evidence="2" key="1">
    <citation type="journal article" date="2014" name="Proc. Natl. Acad. Sci. U.S.A.">
        <title>Extensive sampling of basidiomycete genomes demonstrates inadequacy of the white-rot/brown-rot paradigm for wood decay fungi.</title>
        <authorList>
            <person name="Riley R."/>
            <person name="Salamov A.A."/>
            <person name="Brown D.W."/>
            <person name="Nagy L.G."/>
            <person name="Floudas D."/>
            <person name="Held B.W."/>
            <person name="Levasseur A."/>
            <person name="Lombard V."/>
            <person name="Morin E."/>
            <person name="Otillar R."/>
            <person name="Lindquist E.A."/>
            <person name="Sun H."/>
            <person name="LaButti K.M."/>
            <person name="Schmutz J."/>
            <person name="Jabbour D."/>
            <person name="Luo H."/>
            <person name="Baker S.E."/>
            <person name="Pisabarro A.G."/>
            <person name="Walton J.D."/>
            <person name="Blanchette R.A."/>
            <person name="Henrissat B."/>
            <person name="Martin F."/>
            <person name="Cullen D."/>
            <person name="Hibbett D.S."/>
            <person name="Grigoriev I.V."/>
        </authorList>
    </citation>
    <scope>NUCLEOTIDE SEQUENCE [LARGE SCALE GENOMIC DNA]</scope>
    <source>
        <strain evidence="2">MUCL 33604</strain>
    </source>
</reference>
<proteinExistence type="predicted"/>
<name>A0A067PC56_9AGAM</name>
<evidence type="ECO:0000313" key="1">
    <source>
        <dbReference type="EMBL" id="KDQ52473.1"/>
    </source>
</evidence>
<protein>
    <recommendedName>
        <fullName evidence="3">DDE Tnp4 domain-containing protein</fullName>
    </recommendedName>
</protein>
<dbReference type="STRING" id="933084.A0A067PC56"/>
<dbReference type="HOGENOM" id="CLU_2078600_0_0_1"/>